<dbReference type="Pfam" id="PF13412">
    <property type="entry name" value="HTH_24"/>
    <property type="match status" value="1"/>
</dbReference>
<dbReference type="InterPro" id="IPR000485">
    <property type="entry name" value="AsnC-type_HTH_dom"/>
</dbReference>
<dbReference type="EMBL" id="DSTX01000010">
    <property type="protein sequence ID" value="HFK20754.1"/>
    <property type="molecule type" value="Genomic_DNA"/>
</dbReference>
<gene>
    <name evidence="5" type="ORF">ENS19_05655</name>
</gene>
<dbReference type="GO" id="GO:0005829">
    <property type="term" value="C:cytosol"/>
    <property type="evidence" value="ECO:0007669"/>
    <property type="project" value="TreeGrafter"/>
</dbReference>
<dbReference type="InterPro" id="IPR036390">
    <property type="entry name" value="WH_DNA-bd_sf"/>
</dbReference>
<dbReference type="InterPro" id="IPR036388">
    <property type="entry name" value="WH-like_DNA-bd_sf"/>
</dbReference>
<dbReference type="PANTHER" id="PTHR30154:SF34">
    <property type="entry name" value="TRANSCRIPTIONAL REGULATOR AZLB"/>
    <property type="match status" value="1"/>
</dbReference>
<evidence type="ECO:0000313" key="5">
    <source>
        <dbReference type="EMBL" id="HFK20754.1"/>
    </source>
</evidence>
<feature type="domain" description="HTH asnC-type" evidence="4">
    <location>
        <begin position="7"/>
        <end position="68"/>
    </location>
</feature>
<comment type="caution">
    <text evidence="5">The sequence shown here is derived from an EMBL/GenBank/DDBJ whole genome shotgun (WGS) entry which is preliminary data.</text>
</comment>
<name>A0A7C3IXT6_9CREN</name>
<sequence>MGEKKKMDAEDFKILEHLLDNSRIKQKDLAKLVNLDERMVSRRIERLLKEGIIKRFTIDIDWSKLGYDMHAYVTTNTAIGNDMRNDLYSFFNSNHRIIRADSTVGASEYVLFTICKDIHDFRTKISIPLEPLTAGISTSIISSNIKQRNCKALLKIIAEEYDADK</sequence>
<dbReference type="Gene3D" id="1.10.10.10">
    <property type="entry name" value="Winged helix-like DNA-binding domain superfamily/Winged helix DNA-binding domain"/>
    <property type="match status" value="1"/>
</dbReference>
<dbReference type="GO" id="GO:0043200">
    <property type="term" value="P:response to amino acid"/>
    <property type="evidence" value="ECO:0007669"/>
    <property type="project" value="TreeGrafter"/>
</dbReference>
<keyword evidence="1" id="KW-0805">Transcription regulation</keyword>
<protein>
    <submittedName>
        <fullName evidence="5">Lrp/AsnC family transcriptional regulator</fullName>
    </submittedName>
</protein>
<evidence type="ECO:0000259" key="4">
    <source>
        <dbReference type="PROSITE" id="PS50956"/>
    </source>
</evidence>
<dbReference type="SUPFAM" id="SSF46785">
    <property type="entry name" value="Winged helix' DNA-binding domain"/>
    <property type="match status" value="1"/>
</dbReference>
<dbReference type="PROSITE" id="PS50956">
    <property type="entry name" value="HTH_ASNC_2"/>
    <property type="match status" value="1"/>
</dbReference>
<organism evidence="5">
    <name type="scientific">Candidatus Methanomethylicus mesodigestus</name>
    <dbReference type="NCBI Taxonomy" id="1867258"/>
    <lineage>
        <taxon>Archaea</taxon>
        <taxon>Thermoproteota</taxon>
        <taxon>Methanosuratincolia</taxon>
        <taxon>Candidatus Methanomethylicales</taxon>
        <taxon>Candidatus Methanomethylicaceae</taxon>
        <taxon>Candidatus Methanomethylicus</taxon>
    </lineage>
</organism>
<dbReference type="SMART" id="SM00344">
    <property type="entry name" value="HTH_ASNC"/>
    <property type="match status" value="1"/>
</dbReference>
<reference evidence="5" key="1">
    <citation type="journal article" date="2020" name="mSystems">
        <title>Genome- and Community-Level Interaction Insights into Carbon Utilization and Element Cycling Functions of Hydrothermarchaeota in Hydrothermal Sediment.</title>
        <authorList>
            <person name="Zhou Z."/>
            <person name="Liu Y."/>
            <person name="Xu W."/>
            <person name="Pan J."/>
            <person name="Luo Z.H."/>
            <person name="Li M."/>
        </authorList>
    </citation>
    <scope>NUCLEOTIDE SEQUENCE [LARGE SCALE GENOMIC DNA]</scope>
    <source>
        <strain evidence="5">SpSt-468</strain>
    </source>
</reference>
<accession>A0A7C3IXT6</accession>
<evidence type="ECO:0000256" key="1">
    <source>
        <dbReference type="ARBA" id="ARBA00023015"/>
    </source>
</evidence>
<dbReference type="GO" id="GO:0043565">
    <property type="term" value="F:sequence-specific DNA binding"/>
    <property type="evidence" value="ECO:0007669"/>
    <property type="project" value="InterPro"/>
</dbReference>
<evidence type="ECO:0000256" key="2">
    <source>
        <dbReference type="ARBA" id="ARBA00023125"/>
    </source>
</evidence>
<evidence type="ECO:0000256" key="3">
    <source>
        <dbReference type="ARBA" id="ARBA00023163"/>
    </source>
</evidence>
<dbReference type="PANTHER" id="PTHR30154">
    <property type="entry name" value="LEUCINE-RESPONSIVE REGULATORY PROTEIN"/>
    <property type="match status" value="1"/>
</dbReference>
<dbReference type="AlphaFoldDB" id="A0A7C3IXT6"/>
<dbReference type="Gene3D" id="3.30.70.920">
    <property type="match status" value="1"/>
</dbReference>
<keyword evidence="2" id="KW-0238">DNA-binding</keyword>
<keyword evidence="3" id="KW-0804">Transcription</keyword>
<dbReference type="PRINTS" id="PR00033">
    <property type="entry name" value="HTHASNC"/>
</dbReference>
<proteinExistence type="predicted"/>
<dbReference type="InterPro" id="IPR019888">
    <property type="entry name" value="Tscrpt_reg_AsnC-like"/>
</dbReference>